<dbReference type="AlphaFoldDB" id="A0A849V8M6"/>
<proteinExistence type="predicted"/>
<name>A0A849V8M6_9GAMM</name>
<comment type="caution">
    <text evidence="1">The sequence shown here is derived from an EMBL/GenBank/DDBJ whole genome shotgun (WGS) entry which is preliminary data.</text>
</comment>
<protein>
    <submittedName>
        <fullName evidence="1">DUF72 domain-containing protein</fullName>
    </submittedName>
</protein>
<accession>A0A849V8M6</accession>
<dbReference type="Pfam" id="PF01904">
    <property type="entry name" value="DUF72"/>
    <property type="match status" value="1"/>
</dbReference>
<dbReference type="Proteomes" id="UP000586305">
    <property type="component" value="Unassembled WGS sequence"/>
</dbReference>
<dbReference type="PANTHER" id="PTHR30348">
    <property type="entry name" value="UNCHARACTERIZED PROTEIN YECE"/>
    <property type="match status" value="1"/>
</dbReference>
<sequence length="282" mass="32734">MLYLGCPQWSSAHWKGRFFTNHCPNNKMLSEYAHIFNSVEGNTSFYADPKPSTIEKWRADVPDDFRFTFKIPKRFSHEMALQNCHQALSAWLNLFEPIFEKLGMIMLQLPKSCGPEYLSRIVEFCQLLPKELNLGIEIRHLGFFDKTDNERRFNQFLMANNYDRIMMDTRPLFSEPATTPAIIDAQQKKPKVPLHVIATGNSPVIRYVGCSNLQANRTFYSPWLKKINHWLDEGKTPYVFFHTADNYDAPLLAKQFITDLNREGTQLGAFPAQKQPQQTSFL</sequence>
<gene>
    <name evidence="1" type="ORF">HG263_03295</name>
</gene>
<dbReference type="Gene3D" id="3.20.20.410">
    <property type="entry name" value="Protein of unknown function UPF0759"/>
    <property type="match status" value="1"/>
</dbReference>
<dbReference type="EMBL" id="JABBPG010000001">
    <property type="protein sequence ID" value="NOU49566.1"/>
    <property type="molecule type" value="Genomic_DNA"/>
</dbReference>
<evidence type="ECO:0000313" key="1">
    <source>
        <dbReference type="EMBL" id="NOU49566.1"/>
    </source>
</evidence>
<dbReference type="InterPro" id="IPR002763">
    <property type="entry name" value="DUF72"/>
</dbReference>
<evidence type="ECO:0000313" key="2">
    <source>
        <dbReference type="Proteomes" id="UP000586305"/>
    </source>
</evidence>
<organism evidence="1 2">
    <name type="scientific">Pseudoalteromonas caenipelagi</name>
    <dbReference type="NCBI Taxonomy" id="2726988"/>
    <lineage>
        <taxon>Bacteria</taxon>
        <taxon>Pseudomonadati</taxon>
        <taxon>Pseudomonadota</taxon>
        <taxon>Gammaproteobacteria</taxon>
        <taxon>Alteromonadales</taxon>
        <taxon>Pseudoalteromonadaceae</taxon>
        <taxon>Pseudoalteromonas</taxon>
    </lineage>
</organism>
<keyword evidence="2" id="KW-1185">Reference proteome</keyword>
<dbReference type="PANTHER" id="PTHR30348:SF9">
    <property type="entry name" value="UPF0759 PROTEIN YECE"/>
    <property type="match status" value="1"/>
</dbReference>
<dbReference type="InterPro" id="IPR036520">
    <property type="entry name" value="UPF0759_sf"/>
</dbReference>
<dbReference type="SUPFAM" id="SSF117396">
    <property type="entry name" value="TM1631-like"/>
    <property type="match status" value="1"/>
</dbReference>
<dbReference type="RefSeq" id="WP_171624632.1">
    <property type="nucleotide sequence ID" value="NZ_JABBPG010000001.1"/>
</dbReference>
<reference evidence="1 2" key="1">
    <citation type="submission" date="2020-04" db="EMBL/GenBank/DDBJ databases">
        <title>Pseudoalteromonas caenipelagi sp. nov., isolated from a tidal flat.</title>
        <authorList>
            <person name="Park S."/>
            <person name="Yoon J.-H."/>
        </authorList>
    </citation>
    <scope>NUCLEOTIDE SEQUENCE [LARGE SCALE GENOMIC DNA]</scope>
    <source>
        <strain evidence="1 2">JBTF-M23</strain>
    </source>
</reference>